<evidence type="ECO:0000313" key="2">
    <source>
        <dbReference type="Proteomes" id="UP000008988"/>
    </source>
</evidence>
<dbReference type="EMBL" id="ABSV01001909">
    <property type="protein sequence ID" value="EDZ69937.1"/>
    <property type="molecule type" value="Genomic_DNA"/>
</dbReference>
<name>B5VQ55_YEAS6</name>
<dbReference type="Proteomes" id="UP000008988">
    <property type="component" value="Unassembled WGS sequence"/>
</dbReference>
<evidence type="ECO:0000313" key="1">
    <source>
        <dbReference type="EMBL" id="EDZ69937.1"/>
    </source>
</evidence>
<reference evidence="1 2" key="1">
    <citation type="journal article" date="2008" name="FEMS Yeast Res.">
        <title>Comparative genome analysis of a Saccharomyces cerevisiae wine strain.</title>
        <authorList>
            <person name="Borneman A.R."/>
            <person name="Forgan A.H."/>
            <person name="Pretorius I.S."/>
            <person name="Chambers P.J."/>
        </authorList>
    </citation>
    <scope>NUCLEOTIDE SEQUENCE [LARGE SCALE GENOMIC DNA]</scope>
    <source>
        <strain evidence="1 2">AWRI1631</strain>
    </source>
</reference>
<dbReference type="AlphaFoldDB" id="B5VQ55"/>
<proteinExistence type="predicted"/>
<organism evidence="1 2">
    <name type="scientific">Saccharomyces cerevisiae (strain AWRI1631)</name>
    <name type="common">Baker's yeast</name>
    <dbReference type="NCBI Taxonomy" id="545124"/>
    <lineage>
        <taxon>Eukaryota</taxon>
        <taxon>Fungi</taxon>
        <taxon>Dikarya</taxon>
        <taxon>Ascomycota</taxon>
        <taxon>Saccharomycotina</taxon>
        <taxon>Saccharomycetes</taxon>
        <taxon>Saccharomycetales</taxon>
        <taxon>Saccharomycetaceae</taxon>
        <taxon>Saccharomyces</taxon>
    </lineage>
</organism>
<comment type="caution">
    <text evidence="1">The sequence shown here is derived from an EMBL/GenBank/DDBJ whole genome shotgun (WGS) entry which is preliminary data.</text>
</comment>
<protein>
    <submittedName>
        <fullName evidence="1">Uncharacterized protein</fullName>
    </submittedName>
</protein>
<gene>
    <name evidence="1" type="ORF">AWRI1631_134280</name>
</gene>
<accession>B5VQ55</accession>
<sequence length="180" mass="19962">MGNKRLNIISGPNVTALSVKIRIEVLLLAVLPFFIFRSNIDRVLSFFSSLFNSSMGFLDIMSAKYLWSEGLKNIKSWIPSTLTKALSEFSLTAVEDSSGGSYPFTSQRDFLFLGTTASWVFSEDVTVCVSESGSNFISNLLLWYESSRFCTVLVSIFSCSTSFSFSPICAASFCRFSLKS</sequence>